<dbReference type="RefSeq" id="WP_286355034.1">
    <property type="nucleotide sequence ID" value="NZ_AP027079.1"/>
</dbReference>
<keyword evidence="1" id="KW-0472">Membrane</keyword>
<dbReference type="Proteomes" id="UP001242010">
    <property type="component" value="Chromosome"/>
</dbReference>
<evidence type="ECO:0000313" key="2">
    <source>
        <dbReference type="EMBL" id="BDU68404.1"/>
    </source>
</evidence>
<keyword evidence="1" id="KW-1133">Transmembrane helix</keyword>
<keyword evidence="1" id="KW-0812">Transmembrane</keyword>
<dbReference type="EMBL" id="AP027079">
    <property type="protein sequence ID" value="BDU68404.1"/>
    <property type="molecule type" value="Genomic_DNA"/>
</dbReference>
<evidence type="ECO:0000313" key="3">
    <source>
        <dbReference type="Proteomes" id="UP001242010"/>
    </source>
</evidence>
<protein>
    <recommendedName>
        <fullName evidence="4">Defect at low temperature protein 1</fullName>
    </recommendedName>
</protein>
<sequence>MINKERALLLGFIASSFLILLKVWLPASTSISYRLLDSLYWLAVSFVPGYFIYLLVAYLPIKRDRRLLAPFIASQSSQICVRALFLLRDISNETGIPLSMQSSKEEIDQAWSKIDRERPGPAIKRTNPITPCTWMEVIYDYRSRSVQAVDALLCYVPYLEADHLRILTDIRNCYFFTCVQNAITSDISPNNCGIPGSSLYEFVALSLRLNAYLEKAMKGVQYVKLSDYKHA</sequence>
<evidence type="ECO:0008006" key="4">
    <source>
        <dbReference type="Google" id="ProtNLM"/>
    </source>
</evidence>
<name>A0ABM8DNG7_9BACT</name>
<evidence type="ECO:0000256" key="1">
    <source>
        <dbReference type="SAM" id="Phobius"/>
    </source>
</evidence>
<accession>A0ABM8DNG7</accession>
<reference evidence="3" key="1">
    <citation type="journal article" date="2023" name="Int. J. Syst. Evol. Microbiol.">
        <title>Mesoterricola silvestris gen. nov., sp. nov., Mesoterricola sediminis sp. nov., Geothrix oryzae sp. nov., Geothrix edaphica sp. nov., Geothrix rubra sp. nov., and Geothrix limicola sp. nov., six novel members of Acidobacteriota isolated from soils.</title>
        <authorList>
            <person name="Itoh H."/>
            <person name="Sugisawa Y."/>
            <person name="Mise K."/>
            <person name="Xu Z."/>
            <person name="Kuniyasu M."/>
            <person name="Ushijima N."/>
            <person name="Kawano K."/>
            <person name="Kobayashi E."/>
            <person name="Shiratori Y."/>
            <person name="Masuda Y."/>
            <person name="Senoo K."/>
        </authorList>
    </citation>
    <scope>NUCLEOTIDE SEQUENCE [LARGE SCALE GENOMIC DNA]</scope>
    <source>
        <strain evidence="3">Red222</strain>
    </source>
</reference>
<proteinExistence type="predicted"/>
<keyword evidence="3" id="KW-1185">Reference proteome</keyword>
<organism evidence="2 3">
    <name type="scientific">Geothrix oryzae</name>
    <dbReference type="NCBI Taxonomy" id="2927975"/>
    <lineage>
        <taxon>Bacteria</taxon>
        <taxon>Pseudomonadati</taxon>
        <taxon>Acidobacteriota</taxon>
        <taxon>Holophagae</taxon>
        <taxon>Holophagales</taxon>
        <taxon>Holophagaceae</taxon>
        <taxon>Geothrix</taxon>
    </lineage>
</organism>
<feature type="transmembrane region" description="Helical" evidence="1">
    <location>
        <begin position="7"/>
        <end position="27"/>
    </location>
</feature>
<gene>
    <name evidence="2" type="ORF">GETHOR_05050</name>
</gene>
<feature type="transmembrane region" description="Helical" evidence="1">
    <location>
        <begin position="39"/>
        <end position="61"/>
    </location>
</feature>